<keyword evidence="4" id="KW-1185">Reference proteome</keyword>
<comment type="caution">
    <text evidence="3">The sequence shown here is derived from an EMBL/GenBank/DDBJ whole genome shotgun (WGS) entry which is preliminary data.</text>
</comment>
<reference evidence="3 4" key="1">
    <citation type="submission" date="2020-04" db="EMBL/GenBank/DDBJ databases">
        <title>Draft genome of Leeia sp. IMCC25680.</title>
        <authorList>
            <person name="Song J."/>
            <person name="Cho J.-C."/>
        </authorList>
    </citation>
    <scope>NUCLEOTIDE SEQUENCE [LARGE SCALE GENOMIC DNA]</scope>
    <source>
        <strain evidence="3 4">IMCC25680</strain>
    </source>
</reference>
<feature type="domain" description="Thioesterase" evidence="2">
    <location>
        <begin position="18"/>
        <end position="230"/>
    </location>
</feature>
<dbReference type="RefSeq" id="WP_168877549.1">
    <property type="nucleotide sequence ID" value="NZ_JABAIM010000002.1"/>
</dbReference>
<dbReference type="SUPFAM" id="SSF53474">
    <property type="entry name" value="alpha/beta-Hydrolases"/>
    <property type="match status" value="1"/>
</dbReference>
<proteinExistence type="inferred from homology"/>
<evidence type="ECO:0000313" key="4">
    <source>
        <dbReference type="Proteomes" id="UP000587991"/>
    </source>
</evidence>
<dbReference type="AlphaFoldDB" id="A0A847SJ45"/>
<dbReference type="GO" id="GO:0008610">
    <property type="term" value="P:lipid biosynthetic process"/>
    <property type="evidence" value="ECO:0007669"/>
    <property type="project" value="TreeGrafter"/>
</dbReference>
<protein>
    <submittedName>
        <fullName evidence="3">Thioesterase</fullName>
    </submittedName>
</protein>
<comment type="similarity">
    <text evidence="1">Belongs to the thioesterase family.</text>
</comment>
<evidence type="ECO:0000256" key="1">
    <source>
        <dbReference type="ARBA" id="ARBA00007169"/>
    </source>
</evidence>
<dbReference type="PANTHER" id="PTHR11487:SF0">
    <property type="entry name" value="S-ACYL FATTY ACID SYNTHASE THIOESTERASE, MEDIUM CHAIN"/>
    <property type="match status" value="1"/>
</dbReference>
<organism evidence="3 4">
    <name type="scientific">Leeia aquatica</name>
    <dbReference type="NCBI Taxonomy" id="2725557"/>
    <lineage>
        <taxon>Bacteria</taxon>
        <taxon>Pseudomonadati</taxon>
        <taxon>Pseudomonadota</taxon>
        <taxon>Betaproteobacteria</taxon>
        <taxon>Neisseriales</taxon>
        <taxon>Leeiaceae</taxon>
        <taxon>Leeia</taxon>
    </lineage>
</organism>
<dbReference type="Pfam" id="PF00975">
    <property type="entry name" value="Thioesterase"/>
    <property type="match status" value="1"/>
</dbReference>
<dbReference type="InterPro" id="IPR012223">
    <property type="entry name" value="TEII"/>
</dbReference>
<dbReference type="PANTHER" id="PTHR11487">
    <property type="entry name" value="THIOESTERASE"/>
    <property type="match status" value="1"/>
</dbReference>
<dbReference type="InterPro" id="IPR001031">
    <property type="entry name" value="Thioesterase"/>
</dbReference>
<dbReference type="Proteomes" id="UP000587991">
    <property type="component" value="Unassembled WGS sequence"/>
</dbReference>
<accession>A0A847SJ45</accession>
<dbReference type="EMBL" id="JABAIM010000002">
    <property type="protein sequence ID" value="NLR75922.1"/>
    <property type="molecule type" value="Genomic_DNA"/>
</dbReference>
<dbReference type="InterPro" id="IPR029058">
    <property type="entry name" value="AB_hydrolase_fold"/>
</dbReference>
<evidence type="ECO:0000259" key="2">
    <source>
        <dbReference type="Pfam" id="PF00975"/>
    </source>
</evidence>
<sequence length="255" mass="28132">MSFRLHDTVARKPHAALTLYALPCAGNSAEMYRGWDAMLPDWLSLQAVELPGRGHRFSEPLQADARQLAADLLRNIRAAQTGPFALFGHSMGALLALEMARQLPAAESERLLAVVLSGREPPGVGVQTPPRRAALPEDAFLGEIARYGGLSPQWQTLPELRALFLPVLRNDFALVDGYAWAPFQLSCPLLAVGGDQEPDFQPAMLAGWSAYSAQWQGYRCFPGQHFYFEGAAVRQQLLHYLREQLALLLAPTLAW</sequence>
<evidence type="ECO:0000313" key="3">
    <source>
        <dbReference type="EMBL" id="NLR75922.1"/>
    </source>
</evidence>
<name>A0A847SJ45_9NEIS</name>
<gene>
    <name evidence="3" type="ORF">HF682_12210</name>
</gene>
<dbReference type="Gene3D" id="3.40.50.1820">
    <property type="entry name" value="alpha/beta hydrolase"/>
    <property type="match status" value="1"/>
</dbReference>